<sequence>ALNVPPWELRLTADGSFLDPVGDAESTLEALGLKEDSEVMVLRSSPRVLTNPGVSAYSAEYCCTVLQVRQAGWKTIEIDFSVRGDGSLGRLQRPSFSKLSWKGSKRILTRKGTVKLTVDNAEDGGPSHKQGTLTFEDVPTCGQVAFEYGESGYDKLILDLFGEG</sequence>
<dbReference type="Proteomes" id="UP000649617">
    <property type="component" value="Unassembled WGS sequence"/>
</dbReference>
<evidence type="ECO:0000313" key="1">
    <source>
        <dbReference type="EMBL" id="CAE7695825.1"/>
    </source>
</evidence>
<name>A0A812WT66_SYMPI</name>
<reference evidence="1" key="1">
    <citation type="submission" date="2021-02" db="EMBL/GenBank/DDBJ databases">
        <authorList>
            <person name="Dougan E. K."/>
            <person name="Rhodes N."/>
            <person name="Thang M."/>
            <person name="Chan C."/>
        </authorList>
    </citation>
    <scope>NUCLEOTIDE SEQUENCE</scope>
</reference>
<accession>A0A812WT66</accession>
<evidence type="ECO:0000313" key="2">
    <source>
        <dbReference type="Proteomes" id="UP000649617"/>
    </source>
</evidence>
<feature type="non-terminal residue" evidence="1">
    <location>
        <position position="164"/>
    </location>
</feature>
<dbReference type="OrthoDB" id="407829at2759"/>
<evidence type="ECO:0008006" key="3">
    <source>
        <dbReference type="Google" id="ProtNLM"/>
    </source>
</evidence>
<proteinExistence type="predicted"/>
<protein>
    <recommendedName>
        <fullName evidence="3">Ubiquitin-like domain-containing protein</fullName>
    </recommendedName>
</protein>
<organism evidence="1 2">
    <name type="scientific">Symbiodinium pilosum</name>
    <name type="common">Dinoflagellate</name>
    <dbReference type="NCBI Taxonomy" id="2952"/>
    <lineage>
        <taxon>Eukaryota</taxon>
        <taxon>Sar</taxon>
        <taxon>Alveolata</taxon>
        <taxon>Dinophyceae</taxon>
        <taxon>Suessiales</taxon>
        <taxon>Symbiodiniaceae</taxon>
        <taxon>Symbiodinium</taxon>
    </lineage>
</organism>
<keyword evidence="2" id="KW-1185">Reference proteome</keyword>
<comment type="caution">
    <text evidence="1">The sequence shown here is derived from an EMBL/GenBank/DDBJ whole genome shotgun (WGS) entry which is preliminary data.</text>
</comment>
<dbReference type="EMBL" id="CAJNIZ010044623">
    <property type="protein sequence ID" value="CAE7695825.1"/>
    <property type="molecule type" value="Genomic_DNA"/>
</dbReference>
<gene>
    <name evidence="1" type="ORF">SPIL2461_LOCUS19518</name>
</gene>
<dbReference type="AlphaFoldDB" id="A0A812WT66"/>